<evidence type="ECO:0000256" key="1">
    <source>
        <dbReference type="SAM" id="MobiDB-lite"/>
    </source>
</evidence>
<keyword evidence="4" id="KW-1185">Reference proteome</keyword>
<dbReference type="RefSeq" id="WP_180153239.1">
    <property type="nucleotide sequence ID" value="NZ_JACCEM010000001.1"/>
</dbReference>
<evidence type="ECO:0000313" key="3">
    <source>
        <dbReference type="EMBL" id="NYT48022.1"/>
    </source>
</evidence>
<dbReference type="Gene3D" id="3.20.20.140">
    <property type="entry name" value="Metal-dependent hydrolases"/>
    <property type="match status" value="1"/>
</dbReference>
<feature type="region of interest" description="Disordered" evidence="1">
    <location>
        <begin position="1"/>
        <end position="23"/>
    </location>
</feature>
<proteinExistence type="predicted"/>
<dbReference type="InterPro" id="IPR052358">
    <property type="entry name" value="Aro_Compnd_Degr_Hydrolases"/>
</dbReference>
<protein>
    <submittedName>
        <fullName evidence="3">Amidohydrolase family protein</fullName>
    </submittedName>
</protein>
<dbReference type="InterPro" id="IPR032466">
    <property type="entry name" value="Metal_Hydrolase"/>
</dbReference>
<accession>A0A853FWF7</accession>
<name>A0A853FWF7_9BURK</name>
<organism evidence="3 4">
    <name type="scientific">Parapusillimonas granuli</name>
    <dbReference type="NCBI Taxonomy" id="380911"/>
    <lineage>
        <taxon>Bacteria</taxon>
        <taxon>Pseudomonadati</taxon>
        <taxon>Pseudomonadota</taxon>
        <taxon>Betaproteobacteria</taxon>
        <taxon>Burkholderiales</taxon>
        <taxon>Alcaligenaceae</taxon>
        <taxon>Parapusillimonas</taxon>
    </lineage>
</organism>
<dbReference type="GO" id="GO:0016787">
    <property type="term" value="F:hydrolase activity"/>
    <property type="evidence" value="ECO:0007669"/>
    <property type="project" value="UniProtKB-KW"/>
</dbReference>
<dbReference type="Pfam" id="PF04909">
    <property type="entry name" value="Amidohydro_2"/>
    <property type="match status" value="1"/>
</dbReference>
<dbReference type="AlphaFoldDB" id="A0A853FWF7"/>
<feature type="domain" description="Amidohydrolase-related" evidence="2">
    <location>
        <begin position="29"/>
        <end position="297"/>
    </location>
</feature>
<dbReference type="Proteomes" id="UP000559809">
    <property type="component" value="Unassembled WGS sequence"/>
</dbReference>
<evidence type="ECO:0000313" key="4">
    <source>
        <dbReference type="Proteomes" id="UP000559809"/>
    </source>
</evidence>
<dbReference type="InterPro" id="IPR006680">
    <property type="entry name" value="Amidohydro-rel"/>
</dbReference>
<dbReference type="PANTHER" id="PTHR35563">
    <property type="entry name" value="BARREL METAL-DEPENDENT HYDROLASE, PUTATIVE (AFU_ORTHOLOGUE AFUA_1G16240)-RELATED"/>
    <property type="match status" value="1"/>
</dbReference>
<comment type="caution">
    <text evidence="3">The sequence shown here is derived from an EMBL/GenBank/DDBJ whole genome shotgun (WGS) entry which is preliminary data.</text>
</comment>
<gene>
    <name evidence="3" type="ORF">H0A72_01720</name>
</gene>
<reference evidence="3 4" key="1">
    <citation type="submission" date="2020-07" db="EMBL/GenBank/DDBJ databases">
        <title>Taxonomic revisions and descriptions of new bacterial species based on genomic comparisons in the high-G+C-content subgroup of the family Alcaligenaceae.</title>
        <authorList>
            <person name="Szabo A."/>
            <person name="Felfoldi T."/>
        </authorList>
    </citation>
    <scope>NUCLEOTIDE SEQUENCE [LARGE SCALE GENOMIC DNA]</scope>
    <source>
        <strain evidence="3 4">LMG 24012</strain>
    </source>
</reference>
<keyword evidence="3" id="KW-0378">Hydrolase</keyword>
<sequence length="302" mass="33257">MKEQGIVPGALEPPRMPSAPAAALPTHSCDTHCHVFGPYDRYPLRNPPNYPRPDAPAERYLAMLDTVGMERGVLVQPAPYGTDASALIGAIALRRDRLRGVAVAAADATRDELERLHANGVRGLRFVEARDPAGKLFAGSVGFDSIEALAPAMKHAGLHAQVWGPYDSYRQKLDSLADLDIPVVIDHMASVAVERGLDDPVFQAVLRLLRRGKAWIKLSVCRVSKQAPLYADLRPFHDALLAANEDRVLWGSDWPYVRMGDAAPDVGRLIDLAHEWFGDDATREKVWVRNPAELYGFEETRG</sequence>
<evidence type="ECO:0000259" key="2">
    <source>
        <dbReference type="Pfam" id="PF04909"/>
    </source>
</evidence>
<dbReference type="PANTHER" id="PTHR35563:SF2">
    <property type="entry name" value="BARREL METAL-DEPENDENT HYDROLASE, PUTATIVE (AFU_ORTHOLOGUE AFUA_1G16240)-RELATED"/>
    <property type="match status" value="1"/>
</dbReference>
<dbReference type="EMBL" id="JACCEM010000001">
    <property type="protein sequence ID" value="NYT48022.1"/>
    <property type="molecule type" value="Genomic_DNA"/>
</dbReference>
<dbReference type="SUPFAM" id="SSF51556">
    <property type="entry name" value="Metallo-dependent hydrolases"/>
    <property type="match status" value="1"/>
</dbReference>